<keyword evidence="1" id="KW-0004">4Fe-4S</keyword>
<evidence type="ECO:0000256" key="4">
    <source>
        <dbReference type="ARBA" id="ARBA00023014"/>
    </source>
</evidence>
<dbReference type="InterPro" id="IPR017900">
    <property type="entry name" value="4Fe4S_Fe_S_CS"/>
</dbReference>
<dbReference type="PANTHER" id="PTHR24960">
    <property type="entry name" value="PHOTOSYSTEM I IRON-SULFUR CENTER-RELATED"/>
    <property type="match status" value="1"/>
</dbReference>
<dbReference type="Pfam" id="PF12838">
    <property type="entry name" value="Fer4_7"/>
    <property type="match status" value="1"/>
</dbReference>
<protein>
    <submittedName>
        <fullName evidence="6">DUF362 domain-containing protein</fullName>
    </submittedName>
</protein>
<dbReference type="EMBL" id="CP091092">
    <property type="protein sequence ID" value="WFN36487.1"/>
    <property type="molecule type" value="Genomic_DNA"/>
</dbReference>
<dbReference type="InterPro" id="IPR017896">
    <property type="entry name" value="4Fe4S_Fe-S-bd"/>
</dbReference>
<dbReference type="Proteomes" id="UP001218895">
    <property type="component" value="Chromosome"/>
</dbReference>
<dbReference type="PROSITE" id="PS00198">
    <property type="entry name" value="4FE4S_FER_1"/>
    <property type="match status" value="1"/>
</dbReference>
<evidence type="ECO:0000256" key="3">
    <source>
        <dbReference type="ARBA" id="ARBA00023004"/>
    </source>
</evidence>
<evidence type="ECO:0000313" key="6">
    <source>
        <dbReference type="EMBL" id="WFN36487.1"/>
    </source>
</evidence>
<keyword evidence="7" id="KW-1185">Reference proteome</keyword>
<dbReference type="KEGG" id="manq:L1994_10125"/>
<dbReference type="Pfam" id="PF04015">
    <property type="entry name" value="DUF362"/>
    <property type="match status" value="1"/>
</dbReference>
<dbReference type="SUPFAM" id="SSF54862">
    <property type="entry name" value="4Fe-4S ferredoxins"/>
    <property type="match status" value="1"/>
</dbReference>
<gene>
    <name evidence="6" type="ORF">L1994_10125</name>
</gene>
<dbReference type="PROSITE" id="PS51379">
    <property type="entry name" value="4FE4S_FER_2"/>
    <property type="match status" value="2"/>
</dbReference>
<dbReference type="InterPro" id="IPR007160">
    <property type="entry name" value="DUF362"/>
</dbReference>
<dbReference type="GeneID" id="79950757"/>
<dbReference type="Gene3D" id="3.40.50.11440">
    <property type="match status" value="1"/>
</dbReference>
<evidence type="ECO:0000259" key="5">
    <source>
        <dbReference type="PROSITE" id="PS51379"/>
    </source>
</evidence>
<dbReference type="InterPro" id="IPR050157">
    <property type="entry name" value="PSI_iron-sulfur_center"/>
</dbReference>
<dbReference type="PANTHER" id="PTHR24960:SF83">
    <property type="entry name" value="4FE-4S FERREDOXIN-TYPE DOMAIN-CONTAINING PROTEIN"/>
    <property type="match status" value="1"/>
</dbReference>
<dbReference type="GO" id="GO:0051539">
    <property type="term" value="F:4 iron, 4 sulfur cluster binding"/>
    <property type="evidence" value="ECO:0007669"/>
    <property type="project" value="UniProtKB-KW"/>
</dbReference>
<proteinExistence type="predicted"/>
<keyword evidence="3" id="KW-0408">Iron</keyword>
<organism evidence="6 7">
    <name type="scientific">Methanomicrobium antiquum</name>
    <dbReference type="NCBI Taxonomy" id="487686"/>
    <lineage>
        <taxon>Archaea</taxon>
        <taxon>Methanobacteriati</taxon>
        <taxon>Methanobacteriota</taxon>
        <taxon>Stenosarchaea group</taxon>
        <taxon>Methanomicrobia</taxon>
        <taxon>Methanomicrobiales</taxon>
        <taxon>Methanomicrobiaceae</taxon>
        <taxon>Methanomicrobium</taxon>
    </lineage>
</organism>
<keyword evidence="4" id="KW-0411">Iron-sulfur</keyword>
<dbReference type="AlphaFoldDB" id="A0AAF0FN28"/>
<feature type="domain" description="4Fe-4S ferredoxin-type" evidence="5">
    <location>
        <begin position="216"/>
        <end position="245"/>
    </location>
</feature>
<reference evidence="6" key="1">
    <citation type="submission" date="2022-01" db="EMBL/GenBank/DDBJ databases">
        <title>Complete genome of Methanomicrobium antiquum DSM 21220.</title>
        <authorList>
            <person name="Chen S.-C."/>
            <person name="You Y.-T."/>
            <person name="Zhou Y.-Z."/>
            <person name="Lai M.-C."/>
        </authorList>
    </citation>
    <scope>NUCLEOTIDE SEQUENCE</scope>
    <source>
        <strain evidence="6">DSM 21220</strain>
    </source>
</reference>
<dbReference type="Gene3D" id="3.30.70.20">
    <property type="match status" value="1"/>
</dbReference>
<feature type="domain" description="4Fe-4S ferredoxin-type" evidence="5">
    <location>
        <begin position="187"/>
        <end position="215"/>
    </location>
</feature>
<sequence>MPSVVYFADFKEKKPFESKEDIIERLFETADIGSVLSDGDLTAVKVHFGEKGCDTYTNPVFVRKITDKIKENKANPFLTDTNTLYSGSRFNSADHLKTAIEHGFGFSVTNAPIIIGGGLREDVFTDVTINKKHFKTVKIAPEICDCDSMVVISHFKGHVVAGFGGAIKNLGMGCATKEGKRDQHRVLQPQIDISLCTGCGRCVEICSFSAPEITDGISVIDSDKCASCGQCVSECPEGAVSFCWEEDIAPFTERISEYALGAVLGKEKKTAYINFLVNITPHCDCASWSDAPIVPDIGILASFDPVAIDTACRDLVNMQAGNTGTHLLCNHKPGEDKFKGTWGYTDADKQLSHGEKIGLGTTDYRLIKI</sequence>
<dbReference type="GO" id="GO:0016491">
    <property type="term" value="F:oxidoreductase activity"/>
    <property type="evidence" value="ECO:0007669"/>
    <property type="project" value="UniProtKB-ARBA"/>
</dbReference>
<accession>A0AAF0FN28</accession>
<name>A0AAF0FN28_9EURY</name>
<evidence type="ECO:0000256" key="2">
    <source>
        <dbReference type="ARBA" id="ARBA00022723"/>
    </source>
</evidence>
<dbReference type="RefSeq" id="WP_278099324.1">
    <property type="nucleotide sequence ID" value="NZ_CP091092.1"/>
</dbReference>
<evidence type="ECO:0000313" key="7">
    <source>
        <dbReference type="Proteomes" id="UP001218895"/>
    </source>
</evidence>
<dbReference type="GO" id="GO:0046872">
    <property type="term" value="F:metal ion binding"/>
    <property type="evidence" value="ECO:0007669"/>
    <property type="project" value="UniProtKB-KW"/>
</dbReference>
<evidence type="ECO:0000256" key="1">
    <source>
        <dbReference type="ARBA" id="ARBA00022485"/>
    </source>
</evidence>
<keyword evidence="2" id="KW-0479">Metal-binding</keyword>